<proteinExistence type="inferred from homology"/>
<sequence length="192" mass="20700">MARFQPPAGAVPKRKSKKRKARTEVSSSSESDSDVESSSRSSFVEPVNAAKDVSPVPAPAPTPAPAPVEEEEAPKPAKKEKKKKEKKTKSATTVAPEPDNHADVAMEDAPSPTPTATKSTRQKPSKPIPEAHEEFEALYLRKVAAELADDLDKVREAQDFKANSVPMLIHALKQGASLFSVEEKRRVVGAVV</sequence>
<evidence type="ECO:0000256" key="2">
    <source>
        <dbReference type="ARBA" id="ARBA00004604"/>
    </source>
</evidence>
<dbReference type="PANTHER" id="PTHR28127:SF1">
    <property type="entry name" value="RIBOSOME ASSEMBLY PROTEIN 3"/>
    <property type="match status" value="1"/>
</dbReference>
<comment type="similarity">
    <text evidence="3">Belongs to the RSA3 family.</text>
</comment>
<feature type="domain" description="Ribosome-assembly protein 3 C-terminal" evidence="9">
    <location>
        <begin position="135"/>
        <end position="180"/>
    </location>
</feature>
<dbReference type="PANTHER" id="PTHR28127">
    <property type="entry name" value="RIBOSOME ASSEMBLY PROTEIN 3"/>
    <property type="match status" value="1"/>
</dbReference>
<keyword evidence="11" id="KW-1185">Reference proteome</keyword>
<dbReference type="GO" id="GO:0005730">
    <property type="term" value="C:nucleolus"/>
    <property type="evidence" value="ECO:0007669"/>
    <property type="project" value="UniProtKB-SubCell"/>
</dbReference>
<evidence type="ECO:0000259" key="9">
    <source>
        <dbReference type="Pfam" id="PF14615"/>
    </source>
</evidence>
<feature type="compositionally biased region" description="Basic residues" evidence="8">
    <location>
        <begin position="76"/>
        <end position="89"/>
    </location>
</feature>
<evidence type="ECO:0000313" key="10">
    <source>
        <dbReference type="EMBL" id="KAF2846055.1"/>
    </source>
</evidence>
<evidence type="ECO:0000256" key="5">
    <source>
        <dbReference type="ARBA" id="ARBA00022517"/>
    </source>
</evidence>
<dbReference type="Proteomes" id="UP000799423">
    <property type="component" value="Unassembled WGS sequence"/>
</dbReference>
<accession>A0A6A7AV90</accession>
<keyword evidence="6" id="KW-0539">Nucleus</keyword>
<protein>
    <recommendedName>
        <fullName evidence="4">Ribosome assembly protein 3</fullName>
    </recommendedName>
</protein>
<name>A0A6A7AV90_9PLEO</name>
<feature type="compositionally biased region" description="Low complexity" evidence="8">
    <location>
        <begin position="24"/>
        <end position="42"/>
    </location>
</feature>
<keyword evidence="5" id="KW-0690">Ribosome biogenesis</keyword>
<dbReference type="InterPro" id="IPR028217">
    <property type="entry name" value="Rsa3_C"/>
</dbReference>
<feature type="compositionally biased region" description="Basic residues" evidence="8">
    <location>
        <begin position="12"/>
        <end position="21"/>
    </location>
</feature>
<dbReference type="EMBL" id="MU006339">
    <property type="protein sequence ID" value="KAF2846055.1"/>
    <property type="molecule type" value="Genomic_DNA"/>
</dbReference>
<dbReference type="GO" id="GO:0000027">
    <property type="term" value="P:ribosomal large subunit assembly"/>
    <property type="evidence" value="ECO:0007669"/>
    <property type="project" value="TreeGrafter"/>
</dbReference>
<evidence type="ECO:0000256" key="1">
    <source>
        <dbReference type="ARBA" id="ARBA00003035"/>
    </source>
</evidence>
<dbReference type="Pfam" id="PF14615">
    <property type="entry name" value="Rsa3"/>
    <property type="match status" value="1"/>
</dbReference>
<evidence type="ECO:0000256" key="4">
    <source>
        <dbReference type="ARBA" id="ARBA00015339"/>
    </source>
</evidence>
<comment type="function">
    <text evidence="1">Required for efficient biogenesis of the 60S ribosomal subunit.</text>
</comment>
<keyword evidence="7" id="KW-0687">Ribonucleoprotein</keyword>
<organism evidence="10 11">
    <name type="scientific">Plenodomus tracheiphilus IPT5</name>
    <dbReference type="NCBI Taxonomy" id="1408161"/>
    <lineage>
        <taxon>Eukaryota</taxon>
        <taxon>Fungi</taxon>
        <taxon>Dikarya</taxon>
        <taxon>Ascomycota</taxon>
        <taxon>Pezizomycotina</taxon>
        <taxon>Dothideomycetes</taxon>
        <taxon>Pleosporomycetidae</taxon>
        <taxon>Pleosporales</taxon>
        <taxon>Pleosporineae</taxon>
        <taxon>Leptosphaeriaceae</taxon>
        <taxon>Plenodomus</taxon>
    </lineage>
</organism>
<dbReference type="OrthoDB" id="69550at2759"/>
<feature type="compositionally biased region" description="Pro residues" evidence="8">
    <location>
        <begin position="56"/>
        <end position="66"/>
    </location>
</feature>
<evidence type="ECO:0000256" key="8">
    <source>
        <dbReference type="SAM" id="MobiDB-lite"/>
    </source>
</evidence>
<dbReference type="AlphaFoldDB" id="A0A6A7AV90"/>
<dbReference type="GO" id="GO:0030687">
    <property type="term" value="C:preribosome, large subunit precursor"/>
    <property type="evidence" value="ECO:0007669"/>
    <property type="project" value="TreeGrafter"/>
</dbReference>
<gene>
    <name evidence="10" type="ORF">T440DRAFT_502082</name>
</gene>
<comment type="subcellular location">
    <subcellularLocation>
        <location evidence="2">Nucleus</location>
        <location evidence="2">Nucleolus</location>
    </subcellularLocation>
</comment>
<evidence type="ECO:0000256" key="7">
    <source>
        <dbReference type="ARBA" id="ARBA00023274"/>
    </source>
</evidence>
<dbReference type="InterPro" id="IPR051898">
    <property type="entry name" value="Ribosome_Assembly_3"/>
</dbReference>
<evidence type="ECO:0000256" key="3">
    <source>
        <dbReference type="ARBA" id="ARBA00006256"/>
    </source>
</evidence>
<feature type="region of interest" description="Disordered" evidence="8">
    <location>
        <begin position="1"/>
        <end position="131"/>
    </location>
</feature>
<evidence type="ECO:0000256" key="6">
    <source>
        <dbReference type="ARBA" id="ARBA00023242"/>
    </source>
</evidence>
<evidence type="ECO:0000313" key="11">
    <source>
        <dbReference type="Proteomes" id="UP000799423"/>
    </source>
</evidence>
<reference evidence="10" key="1">
    <citation type="submission" date="2020-01" db="EMBL/GenBank/DDBJ databases">
        <authorList>
            <consortium name="DOE Joint Genome Institute"/>
            <person name="Haridas S."/>
            <person name="Albert R."/>
            <person name="Binder M."/>
            <person name="Bloem J."/>
            <person name="Labutti K."/>
            <person name="Salamov A."/>
            <person name="Andreopoulos B."/>
            <person name="Baker S.E."/>
            <person name="Barry K."/>
            <person name="Bills G."/>
            <person name="Bluhm B.H."/>
            <person name="Cannon C."/>
            <person name="Castanera R."/>
            <person name="Culley D.E."/>
            <person name="Daum C."/>
            <person name="Ezra D."/>
            <person name="Gonzalez J.B."/>
            <person name="Henrissat B."/>
            <person name="Kuo A."/>
            <person name="Liang C."/>
            <person name="Lipzen A."/>
            <person name="Lutzoni F."/>
            <person name="Magnuson J."/>
            <person name="Mondo S."/>
            <person name="Nolan M."/>
            <person name="Ohm R."/>
            <person name="Pangilinan J."/>
            <person name="Park H.-J."/>
            <person name="Ramirez L."/>
            <person name="Alfaro M."/>
            <person name="Sun H."/>
            <person name="Tritt A."/>
            <person name="Yoshinaga Y."/>
            <person name="Zwiers L.-H."/>
            <person name="Turgeon B.G."/>
            <person name="Goodwin S.B."/>
            <person name="Spatafora J.W."/>
            <person name="Crous P.W."/>
            <person name="Grigoriev I.V."/>
        </authorList>
    </citation>
    <scope>NUCLEOTIDE SEQUENCE</scope>
    <source>
        <strain evidence="10">IPT5</strain>
    </source>
</reference>